<reference evidence="9" key="2">
    <citation type="submission" date="2015-07" db="EMBL/GenBank/DDBJ databases">
        <title>MeaNS - Measles Nucleotide Surveillance Program.</title>
        <authorList>
            <person name="Tran T."/>
            <person name="Druce J."/>
        </authorList>
    </citation>
    <scope>NUCLEOTIDE SEQUENCE</scope>
    <source>
        <strain evidence="9">DSM 9887</strain>
    </source>
</reference>
<dbReference type="InterPro" id="IPR036162">
    <property type="entry name" value="Resolvase-like_N_sf"/>
</dbReference>
<evidence type="ECO:0000256" key="5">
    <source>
        <dbReference type="PROSITE-ProRule" id="PRU10137"/>
    </source>
</evidence>
<dbReference type="PROSITE" id="PS00397">
    <property type="entry name" value="RECOMBINASES_1"/>
    <property type="match status" value="1"/>
</dbReference>
<dbReference type="Pfam" id="PF13408">
    <property type="entry name" value="Zn_ribbon_recom"/>
    <property type="match status" value="1"/>
</dbReference>
<keyword evidence="11" id="KW-1185">Reference proteome</keyword>
<dbReference type="GO" id="GO:0000150">
    <property type="term" value="F:DNA strand exchange activity"/>
    <property type="evidence" value="ECO:0007669"/>
    <property type="project" value="InterPro"/>
</dbReference>
<evidence type="ECO:0000313" key="8">
    <source>
        <dbReference type="EMBL" id="GED70932.1"/>
    </source>
</evidence>
<keyword evidence="2" id="KW-0238">DNA-binding</keyword>
<dbReference type="Pfam" id="PF00239">
    <property type="entry name" value="Resolvase"/>
    <property type="match status" value="1"/>
</dbReference>
<feature type="domain" description="Recombinase" evidence="7">
    <location>
        <begin position="153"/>
        <end position="288"/>
    </location>
</feature>
<proteinExistence type="predicted"/>
<dbReference type="GO" id="GO:0015074">
    <property type="term" value="P:DNA integration"/>
    <property type="evidence" value="ECO:0007669"/>
    <property type="project" value="UniProtKB-KW"/>
</dbReference>
<reference evidence="10" key="1">
    <citation type="submission" date="2015-07" db="EMBL/GenBank/DDBJ databases">
        <title>Genome sequencing project for genomic taxonomy and phylogenomics of Bacillus-like bacteria.</title>
        <authorList>
            <person name="Liu B."/>
            <person name="Wang J."/>
            <person name="Zhu Y."/>
            <person name="Liu G."/>
            <person name="Chen Q."/>
            <person name="Chen Z."/>
            <person name="Lan J."/>
            <person name="Che J."/>
            <person name="Ge C."/>
            <person name="Shi H."/>
            <person name="Pan Z."/>
            <person name="Liu X."/>
        </authorList>
    </citation>
    <scope>NUCLEOTIDE SEQUENCE [LARGE SCALE GENOMIC DNA]</scope>
    <source>
        <strain evidence="10">DSM 9887</strain>
    </source>
</reference>
<feature type="domain" description="Resolvase/invertase-type recombinase catalytic" evidence="6">
    <location>
        <begin position="1"/>
        <end position="143"/>
    </location>
</feature>
<evidence type="ECO:0000256" key="3">
    <source>
        <dbReference type="ARBA" id="ARBA00023172"/>
    </source>
</evidence>
<evidence type="ECO:0000259" key="7">
    <source>
        <dbReference type="PROSITE" id="PS51737"/>
    </source>
</evidence>
<dbReference type="InterPro" id="IPR011109">
    <property type="entry name" value="DNA_bind_recombinase_dom"/>
</dbReference>
<dbReference type="InterPro" id="IPR025827">
    <property type="entry name" value="Zn_ribbon_recom_dom"/>
</dbReference>
<gene>
    <name evidence="8" type="primary">cisA</name>
    <name evidence="9" type="ORF">ADS79_08655</name>
    <name evidence="8" type="ORF">BRE01_46340</name>
</gene>
<reference evidence="8 11" key="3">
    <citation type="submission" date="2019-06" db="EMBL/GenBank/DDBJ databases">
        <title>Whole genome shotgun sequence of Brevibacillus reuszeri NBRC 15719.</title>
        <authorList>
            <person name="Hosoyama A."/>
            <person name="Uohara A."/>
            <person name="Ohji S."/>
            <person name="Ichikawa N."/>
        </authorList>
    </citation>
    <scope>NUCLEOTIDE SEQUENCE [LARGE SCALE GENOMIC DNA]</scope>
    <source>
        <strain evidence="8 11">NBRC 15719</strain>
    </source>
</reference>
<dbReference type="Gene3D" id="3.40.50.1390">
    <property type="entry name" value="Resolvase, N-terminal catalytic domain"/>
    <property type="match status" value="1"/>
</dbReference>
<evidence type="ECO:0000313" key="9">
    <source>
        <dbReference type="EMBL" id="KNB73979.1"/>
    </source>
</evidence>
<dbReference type="InterPro" id="IPR006118">
    <property type="entry name" value="Recombinase_CS"/>
</dbReference>
<dbReference type="OrthoDB" id="9811097at2"/>
<evidence type="ECO:0000259" key="6">
    <source>
        <dbReference type="PROSITE" id="PS51736"/>
    </source>
</evidence>
<dbReference type="CDD" id="cd00338">
    <property type="entry name" value="Ser_Recombinase"/>
    <property type="match status" value="1"/>
</dbReference>
<dbReference type="SMART" id="SM00857">
    <property type="entry name" value="Resolvase"/>
    <property type="match status" value="1"/>
</dbReference>
<dbReference type="PROSITE" id="PS51736">
    <property type="entry name" value="RECOMBINASES_3"/>
    <property type="match status" value="1"/>
</dbReference>
<dbReference type="PANTHER" id="PTHR30461:SF23">
    <property type="entry name" value="DNA RECOMBINASE-RELATED"/>
    <property type="match status" value="1"/>
</dbReference>
<dbReference type="Proteomes" id="UP000036834">
    <property type="component" value="Unassembled WGS sequence"/>
</dbReference>
<dbReference type="SUPFAM" id="SSF53041">
    <property type="entry name" value="Resolvase-like"/>
    <property type="match status" value="1"/>
</dbReference>
<keyword evidence="1" id="KW-0229">DNA integration</keyword>
<dbReference type="PANTHER" id="PTHR30461">
    <property type="entry name" value="DNA-INVERTASE FROM LAMBDOID PROPHAGE"/>
    <property type="match status" value="1"/>
</dbReference>
<evidence type="ECO:0000313" key="11">
    <source>
        <dbReference type="Proteomes" id="UP000319578"/>
    </source>
</evidence>
<name>A0A0K9YZ51_9BACL</name>
<evidence type="ECO:0000256" key="4">
    <source>
        <dbReference type="PIRSR" id="PIRSR606118-50"/>
    </source>
</evidence>
<dbReference type="AlphaFoldDB" id="A0A0K9YZ51"/>
<comment type="caution">
    <text evidence="9">The sequence shown here is derived from an EMBL/GenBank/DDBJ whole genome shotgun (WGS) entry which is preliminary data.</text>
</comment>
<dbReference type="InterPro" id="IPR038109">
    <property type="entry name" value="DNA_bind_recomb_sf"/>
</dbReference>
<evidence type="ECO:0000256" key="2">
    <source>
        <dbReference type="ARBA" id="ARBA00023125"/>
    </source>
</evidence>
<dbReference type="EMBL" id="LGIQ01000005">
    <property type="protein sequence ID" value="KNB73979.1"/>
    <property type="molecule type" value="Genomic_DNA"/>
</dbReference>
<accession>A0A0K9YZ51</accession>
<evidence type="ECO:0000313" key="10">
    <source>
        <dbReference type="Proteomes" id="UP000036834"/>
    </source>
</evidence>
<protein>
    <submittedName>
        <fullName evidence="9">DNA recombinase</fullName>
    </submittedName>
</protein>
<dbReference type="EMBL" id="BJON01000019">
    <property type="protein sequence ID" value="GED70932.1"/>
    <property type="molecule type" value="Genomic_DNA"/>
</dbReference>
<dbReference type="InterPro" id="IPR050639">
    <property type="entry name" value="SSR_resolvase"/>
</dbReference>
<dbReference type="PROSITE" id="PS51737">
    <property type="entry name" value="RECOMBINASE_DNA_BIND"/>
    <property type="match status" value="1"/>
</dbReference>
<evidence type="ECO:0000256" key="1">
    <source>
        <dbReference type="ARBA" id="ARBA00022908"/>
    </source>
</evidence>
<dbReference type="InterPro" id="IPR006119">
    <property type="entry name" value="Resolv_N"/>
</dbReference>
<dbReference type="STRING" id="54915.ADS79_08655"/>
<feature type="active site" description="O-(5'-phospho-DNA)-serine intermediate" evidence="4 5">
    <location>
        <position position="9"/>
    </location>
</feature>
<dbReference type="GO" id="GO:0003677">
    <property type="term" value="F:DNA binding"/>
    <property type="evidence" value="ECO:0007669"/>
    <property type="project" value="UniProtKB-KW"/>
</dbReference>
<dbReference type="RefSeq" id="WP_049737993.1">
    <property type="nucleotide sequence ID" value="NZ_BJON01000019.1"/>
</dbReference>
<dbReference type="Pfam" id="PF07508">
    <property type="entry name" value="Recombinase"/>
    <property type="match status" value="1"/>
</dbReference>
<organism evidence="9 10">
    <name type="scientific">Brevibacillus reuszeri</name>
    <dbReference type="NCBI Taxonomy" id="54915"/>
    <lineage>
        <taxon>Bacteria</taxon>
        <taxon>Bacillati</taxon>
        <taxon>Bacillota</taxon>
        <taxon>Bacilli</taxon>
        <taxon>Bacillales</taxon>
        <taxon>Paenibacillaceae</taxon>
        <taxon>Brevibacillus</taxon>
    </lineage>
</organism>
<keyword evidence="3" id="KW-0233">DNA recombination</keyword>
<dbReference type="PATRIC" id="fig|54915.3.peg.7183"/>
<dbReference type="Proteomes" id="UP000319578">
    <property type="component" value="Unassembled WGS sequence"/>
</dbReference>
<sequence length="499" mass="57852">MVGIYARVSTEEQAKSGFSLDDQIRECRKKAGTSKVAEYVDDASGEFLDRPSLTRLRRDVKDGVITKIVCLDPDRLSRKLMNQLLITDEFDKKGIDLVFVNGEYAKTPEGQLFYSMRGAIAEFEKAKINERMSRGRREKARQGRVLRDFRIYGYGYDSVKEQIVINESEAAVVRLIFDLFTQPNDLVQGMNGIAVFLTNKGVPTKRGARVWHRQVVRQMLMNEAYVGRFYQNKWNTEGMLGNQYRQPDEKIRMKIRPKEEWIALPCPSIIEEAKFEHAQRLLKESRRRWAGQSVNEYLLSGLVRCGSCGNTMPGRKGKNWGRSIFEYTDVKNTAGAKTRGCGRYMRCDNLDQFVWEAVRSWLHNPDELAVAVEVRVEAPVEQVELERVQKDLEKTRNGRKKLLTLFASSEDDIGEEEIRIELKRWKEKEDVLHQRLGELLEQIGSQNDHESSHNLVQEAAEFYLAKMQDELSFEDKKELIRHVVREVKVFEDGLEIYTF</sequence>
<dbReference type="Gene3D" id="3.90.1750.20">
    <property type="entry name" value="Putative Large Serine Recombinase, Chain B, Domain 2"/>
    <property type="match status" value="1"/>
</dbReference>